<evidence type="ECO:0000256" key="9">
    <source>
        <dbReference type="ARBA" id="ARBA00022840"/>
    </source>
</evidence>
<evidence type="ECO:0000313" key="22">
    <source>
        <dbReference type="Proteomes" id="UP000199322"/>
    </source>
</evidence>
<keyword evidence="3" id="KW-1003">Cell membrane</keyword>
<dbReference type="Pfam" id="PF01219">
    <property type="entry name" value="DAGK_prokar"/>
    <property type="match status" value="1"/>
</dbReference>
<keyword evidence="18" id="KW-0479">Metal-binding</keyword>
<evidence type="ECO:0000256" key="4">
    <source>
        <dbReference type="ARBA" id="ARBA00022516"/>
    </source>
</evidence>
<evidence type="ECO:0000256" key="8">
    <source>
        <dbReference type="ARBA" id="ARBA00022777"/>
    </source>
</evidence>
<keyword evidence="6 19" id="KW-0812">Transmembrane</keyword>
<evidence type="ECO:0000256" key="15">
    <source>
        <dbReference type="PIRSR" id="PIRSR600829-1"/>
    </source>
</evidence>
<evidence type="ECO:0000256" key="14">
    <source>
        <dbReference type="ARBA" id="ARBA00023264"/>
    </source>
</evidence>
<keyword evidence="18" id="KW-0460">Magnesium</keyword>
<keyword evidence="13" id="KW-0594">Phospholipid biosynthesis</keyword>
<feature type="binding site" evidence="18">
    <location>
        <position position="70"/>
    </location>
    <ligand>
        <name>a divalent metal cation</name>
        <dbReference type="ChEBI" id="CHEBI:60240"/>
    </ligand>
</feature>
<evidence type="ECO:0000256" key="13">
    <source>
        <dbReference type="ARBA" id="ARBA00023209"/>
    </source>
</evidence>
<proteinExistence type="inferred from homology"/>
<evidence type="ECO:0000256" key="7">
    <source>
        <dbReference type="ARBA" id="ARBA00022741"/>
    </source>
</evidence>
<evidence type="ECO:0000256" key="2">
    <source>
        <dbReference type="ARBA" id="ARBA00005967"/>
    </source>
</evidence>
<dbReference type="RefSeq" id="WP_091404079.1">
    <property type="nucleotide sequence ID" value="NZ_FMYV01000005.1"/>
</dbReference>
<feature type="transmembrane region" description="Helical" evidence="19">
    <location>
        <begin position="90"/>
        <end position="115"/>
    </location>
</feature>
<evidence type="ECO:0000256" key="5">
    <source>
        <dbReference type="ARBA" id="ARBA00022679"/>
    </source>
</evidence>
<keyword evidence="14" id="KW-1208">Phospholipid metabolism</keyword>
<dbReference type="GO" id="GO:0005524">
    <property type="term" value="F:ATP binding"/>
    <property type="evidence" value="ECO:0007669"/>
    <property type="project" value="UniProtKB-KW"/>
</dbReference>
<dbReference type="AlphaFoldDB" id="A0A1G6MWD0"/>
<dbReference type="Proteomes" id="UP000199322">
    <property type="component" value="Unassembled WGS sequence"/>
</dbReference>
<feature type="binding site" evidence="17">
    <location>
        <begin position="88"/>
        <end position="89"/>
    </location>
    <ligand>
        <name>ATP</name>
        <dbReference type="ChEBI" id="CHEBI:30616"/>
    </ligand>
</feature>
<dbReference type="Gene3D" id="1.10.287.3610">
    <property type="match status" value="1"/>
</dbReference>
<organism evidence="20 22">
    <name type="scientific">Geotoga petraea</name>
    <dbReference type="NCBI Taxonomy" id="28234"/>
    <lineage>
        <taxon>Bacteria</taxon>
        <taxon>Thermotogati</taxon>
        <taxon>Thermotogota</taxon>
        <taxon>Thermotogae</taxon>
        <taxon>Petrotogales</taxon>
        <taxon>Petrotogaceae</taxon>
        <taxon>Geotoga</taxon>
    </lineage>
</organism>
<evidence type="ECO:0000256" key="1">
    <source>
        <dbReference type="ARBA" id="ARBA00004651"/>
    </source>
</evidence>
<evidence type="ECO:0000256" key="17">
    <source>
        <dbReference type="PIRSR" id="PIRSR600829-3"/>
    </source>
</evidence>
<evidence type="ECO:0000256" key="6">
    <source>
        <dbReference type="ARBA" id="ARBA00022692"/>
    </source>
</evidence>
<evidence type="ECO:0000256" key="11">
    <source>
        <dbReference type="ARBA" id="ARBA00023098"/>
    </source>
</evidence>
<comment type="subcellular location">
    <subcellularLocation>
        <location evidence="1">Cell membrane</location>
        <topology evidence="1">Multi-pass membrane protein</topology>
    </subcellularLocation>
</comment>
<comment type="cofactor">
    <cofactor evidence="18">
        <name>Mg(2+)</name>
        <dbReference type="ChEBI" id="CHEBI:18420"/>
    </cofactor>
    <text evidence="18">Mn(2+), Zn(2+), Cd(2+) and Co(2+) support activity to lesser extents.</text>
</comment>
<dbReference type="GO" id="GO:0008654">
    <property type="term" value="P:phospholipid biosynthetic process"/>
    <property type="evidence" value="ECO:0007669"/>
    <property type="project" value="UniProtKB-KW"/>
</dbReference>
<feature type="transmembrane region" description="Helical" evidence="19">
    <location>
        <begin position="121"/>
        <end position="137"/>
    </location>
</feature>
<protein>
    <submittedName>
        <fullName evidence="20">Diacylglycerol kinase (ATP)</fullName>
    </submittedName>
    <submittedName>
        <fullName evidence="21">Diacylglycerol kinase family protein</fullName>
    </submittedName>
</protein>
<dbReference type="CDD" id="cd14265">
    <property type="entry name" value="UDPK_IM_like"/>
    <property type="match status" value="1"/>
</dbReference>
<dbReference type="EMBL" id="FMYV01000005">
    <property type="protein sequence ID" value="SDC59564.1"/>
    <property type="molecule type" value="Genomic_DNA"/>
</dbReference>
<dbReference type="InterPro" id="IPR036945">
    <property type="entry name" value="DAGK_sf"/>
</dbReference>
<dbReference type="STRING" id="28234.SAMN04488588_1403"/>
<keyword evidence="4" id="KW-0444">Lipid biosynthesis</keyword>
<evidence type="ECO:0000256" key="16">
    <source>
        <dbReference type="PIRSR" id="PIRSR600829-2"/>
    </source>
</evidence>
<dbReference type="InterPro" id="IPR033717">
    <property type="entry name" value="UDPK"/>
</dbReference>
<reference evidence="20 22" key="1">
    <citation type="submission" date="2016-10" db="EMBL/GenBank/DDBJ databases">
        <authorList>
            <person name="de Groot N.N."/>
        </authorList>
    </citation>
    <scope>NUCLEOTIDE SEQUENCE [LARGE SCALE GENOMIC DNA]</scope>
    <source>
        <strain evidence="20 22">WG14</strain>
    </source>
</reference>
<gene>
    <name evidence="21" type="ORF">E4650_08450</name>
    <name evidence="20" type="ORF">SAMN04488588_1403</name>
</gene>
<name>A0A1G6MWD0_9BACT</name>
<dbReference type="PANTHER" id="PTHR34299:SF1">
    <property type="entry name" value="DIACYLGLYCEROL KINASE"/>
    <property type="match status" value="1"/>
</dbReference>
<evidence type="ECO:0000256" key="18">
    <source>
        <dbReference type="PIRSR" id="PIRSR600829-4"/>
    </source>
</evidence>
<keyword evidence="8 20" id="KW-0418">Kinase</keyword>
<keyword evidence="12 19" id="KW-0472">Membrane</keyword>
<feature type="active site" description="Proton acceptor" evidence="15">
    <location>
        <position position="63"/>
    </location>
</feature>
<comment type="similarity">
    <text evidence="2">Belongs to the bacterial diacylglycerol kinase family.</text>
</comment>
<dbReference type="GO" id="GO:0005886">
    <property type="term" value="C:plasma membrane"/>
    <property type="evidence" value="ECO:0007669"/>
    <property type="project" value="UniProtKB-SubCell"/>
</dbReference>
<dbReference type="InterPro" id="IPR000829">
    <property type="entry name" value="DAGK"/>
</dbReference>
<feature type="binding site" evidence="16">
    <location>
        <position position="63"/>
    </location>
    <ligand>
        <name>substrate</name>
    </ligand>
</feature>
<dbReference type="PANTHER" id="PTHR34299">
    <property type="entry name" value="DIACYLGLYCEROL KINASE"/>
    <property type="match status" value="1"/>
</dbReference>
<evidence type="ECO:0000313" key="20">
    <source>
        <dbReference type="EMBL" id="SDC59564.1"/>
    </source>
</evidence>
<evidence type="ECO:0000256" key="12">
    <source>
        <dbReference type="ARBA" id="ARBA00023136"/>
    </source>
</evidence>
<dbReference type="EMBL" id="SRME01000005">
    <property type="protein sequence ID" value="TGG87325.1"/>
    <property type="molecule type" value="Genomic_DNA"/>
</dbReference>
<dbReference type="Proteomes" id="UP000297288">
    <property type="component" value="Unassembled WGS sequence"/>
</dbReference>
<dbReference type="GO" id="GO:0046872">
    <property type="term" value="F:metal ion binding"/>
    <property type="evidence" value="ECO:0007669"/>
    <property type="project" value="UniProtKB-KW"/>
</dbReference>
<feature type="transmembrane region" description="Helical" evidence="19">
    <location>
        <begin position="25"/>
        <end position="43"/>
    </location>
</feature>
<evidence type="ECO:0000256" key="19">
    <source>
        <dbReference type="SAM" id="Phobius"/>
    </source>
</evidence>
<accession>A0A1G6MWD0</accession>
<keyword evidence="5" id="KW-0808">Transferase</keyword>
<keyword evidence="11" id="KW-0443">Lipid metabolism</keyword>
<evidence type="ECO:0000313" key="21">
    <source>
        <dbReference type="EMBL" id="TGG87325.1"/>
    </source>
</evidence>
<evidence type="ECO:0000313" key="23">
    <source>
        <dbReference type="Proteomes" id="UP000297288"/>
    </source>
</evidence>
<keyword evidence="7 17" id="KW-0547">Nucleotide-binding</keyword>
<feature type="binding site" evidence="17">
    <location>
        <position position="70"/>
    </location>
    <ligand>
        <name>ATP</name>
        <dbReference type="ChEBI" id="CHEBI:30616"/>
    </ligand>
</feature>
<dbReference type="GO" id="GO:0016301">
    <property type="term" value="F:kinase activity"/>
    <property type="evidence" value="ECO:0007669"/>
    <property type="project" value="UniProtKB-KW"/>
</dbReference>
<keyword evidence="10 19" id="KW-1133">Transmembrane helix</keyword>
<evidence type="ECO:0000256" key="3">
    <source>
        <dbReference type="ARBA" id="ARBA00022475"/>
    </source>
</evidence>
<keyword evidence="22" id="KW-1185">Reference proteome</keyword>
<reference evidence="21 23" key="2">
    <citation type="submission" date="2019-04" db="EMBL/GenBank/DDBJ databases">
        <title>Draft genome sequence data and analysis of a Fermenting Bacterium, Geotoga petraea strain HO-Geo1, isolated from heavy-oil petroleum reservoir in Russia.</title>
        <authorList>
            <person name="Grouzdev D.S."/>
            <person name="Semenova E.M."/>
            <person name="Sokolova D.S."/>
            <person name="Tourova T.P."/>
            <person name="Poltaraus A.B."/>
            <person name="Nazina T.N."/>
        </authorList>
    </citation>
    <scope>NUCLEOTIDE SEQUENCE [LARGE SCALE GENOMIC DNA]</scope>
    <source>
        <strain evidence="21 23">HO-Geo1</strain>
    </source>
</reference>
<dbReference type="OrthoDB" id="9789934at2"/>
<sequence>MKKFYRSFTYALKGIKELYKSQRNFRIQTNIGLLVMIMAFLLDLPGNEIMWLSFATMIVLVMEGLNTTIEKIMDFINPDYNPVVGIIKDISAAMVLIAAVFSVVIGIVIFGNAIFGLSSRYGIIIAIIFLASIKLFSREKGGKGSGKDD</sequence>
<evidence type="ECO:0000256" key="10">
    <source>
        <dbReference type="ARBA" id="ARBA00022989"/>
    </source>
</evidence>
<keyword evidence="9 17" id="KW-0067">ATP-binding</keyword>
<feature type="binding site" evidence="17">
    <location>
        <position position="10"/>
    </location>
    <ligand>
        <name>ATP</name>
        <dbReference type="ChEBI" id="CHEBI:30616"/>
    </ligand>
</feature>